<name>A0A078LZZ8_9PSED</name>
<organism evidence="10 11">
    <name type="scientific">Pseudomonas saudiphocaensis</name>
    <dbReference type="NCBI Taxonomy" id="1499686"/>
    <lineage>
        <taxon>Bacteria</taxon>
        <taxon>Pseudomonadati</taxon>
        <taxon>Pseudomonadota</taxon>
        <taxon>Gammaproteobacteria</taxon>
        <taxon>Pseudomonadales</taxon>
        <taxon>Pseudomonadaceae</taxon>
        <taxon>Pseudomonas</taxon>
    </lineage>
</organism>
<evidence type="ECO:0000256" key="1">
    <source>
        <dbReference type="ARBA" id="ARBA00005199"/>
    </source>
</evidence>
<dbReference type="PANTHER" id="PTHR10788">
    <property type="entry name" value="TREHALOSE-6-PHOSPHATE SYNTHASE"/>
    <property type="match status" value="1"/>
</dbReference>
<dbReference type="HOGENOM" id="CLU_002351_7_1_6"/>
<dbReference type="FunFam" id="3.40.50.2000:FF:000024">
    <property type="entry name" value="Trehalose-6-phosphate synthase"/>
    <property type="match status" value="1"/>
</dbReference>
<dbReference type="InterPro" id="IPR001830">
    <property type="entry name" value="Glyco_trans_20"/>
</dbReference>
<evidence type="ECO:0000256" key="9">
    <source>
        <dbReference type="RuleBase" id="RU362045"/>
    </source>
</evidence>
<dbReference type="SUPFAM" id="SSF53756">
    <property type="entry name" value="UDP-Glycosyltransferase/glycogen phosphorylase"/>
    <property type="match status" value="1"/>
</dbReference>
<dbReference type="Pfam" id="PF00982">
    <property type="entry name" value="Glyco_transf_20"/>
    <property type="match status" value="1"/>
</dbReference>
<keyword evidence="7 9" id="KW-0808">Transferase</keyword>
<evidence type="ECO:0000256" key="2">
    <source>
        <dbReference type="ARBA" id="ARBA00008799"/>
    </source>
</evidence>
<dbReference type="AlphaFoldDB" id="A0A078LZZ8"/>
<comment type="subunit">
    <text evidence="3 9">Homotetramer.</text>
</comment>
<reference evidence="10 11" key="1">
    <citation type="submission" date="2014-07" db="EMBL/GenBank/DDBJ databases">
        <authorList>
            <person name="Urmite Genomes Urmite Genomes"/>
        </authorList>
    </citation>
    <scope>NUCLEOTIDE SEQUENCE [LARGE SCALE GENOMIC DNA]</scope>
    <source>
        <strain evidence="10 11">20_BN</strain>
    </source>
</reference>
<accession>A0A078LZZ8</accession>
<gene>
    <name evidence="10" type="ORF">BN1079_03301</name>
</gene>
<evidence type="ECO:0000256" key="6">
    <source>
        <dbReference type="ARBA" id="ARBA00022676"/>
    </source>
</evidence>
<dbReference type="EC" id="2.4.1.15" evidence="4 9"/>
<evidence type="ECO:0000256" key="4">
    <source>
        <dbReference type="ARBA" id="ARBA00012538"/>
    </source>
</evidence>
<dbReference type="EMBL" id="CCSF01000001">
    <property type="protein sequence ID" value="CDZ95952.1"/>
    <property type="molecule type" value="Genomic_DNA"/>
</dbReference>
<evidence type="ECO:0000256" key="5">
    <source>
        <dbReference type="ARBA" id="ARBA00018539"/>
    </source>
</evidence>
<dbReference type="STRING" id="1499686.BN1079_03301"/>
<evidence type="ECO:0000256" key="3">
    <source>
        <dbReference type="ARBA" id="ARBA00011881"/>
    </source>
</evidence>
<dbReference type="NCBIfam" id="TIGR02400">
    <property type="entry name" value="trehalose_OtsA"/>
    <property type="match status" value="1"/>
</dbReference>
<dbReference type="Proteomes" id="UP000053902">
    <property type="component" value="Unassembled WGS sequence"/>
</dbReference>
<proteinExistence type="inferred from homology"/>
<dbReference type="OrthoDB" id="9815690at2"/>
<dbReference type="CDD" id="cd03788">
    <property type="entry name" value="GT20_TPS"/>
    <property type="match status" value="1"/>
</dbReference>
<comment type="pathway">
    <text evidence="1 9">Glycan biosynthesis; trehalose biosynthesis.</text>
</comment>
<evidence type="ECO:0000256" key="8">
    <source>
        <dbReference type="ARBA" id="ARBA00048039"/>
    </source>
</evidence>
<keyword evidence="11" id="KW-1185">Reference proteome</keyword>
<comment type="function">
    <text evidence="9">Probably involved in the osmoprotection via the biosynthesis of trehalose. Catalyzes the transfer of glucose from UDP-alpha-D-glucose (UDP-Glc) to D-glucose 6-phosphate (Glc-6-P) to form trehalose-6-phosphate. Acts with retention of the anomeric configuration of the UDP-sugar donor.</text>
</comment>
<evidence type="ECO:0000313" key="11">
    <source>
        <dbReference type="Proteomes" id="UP000053902"/>
    </source>
</evidence>
<dbReference type="eggNOG" id="COG0380">
    <property type="taxonomic scope" value="Bacteria"/>
</dbReference>
<comment type="similarity">
    <text evidence="2 9">Belongs to the glycosyltransferase 20 family.</text>
</comment>
<protein>
    <recommendedName>
        <fullName evidence="5 9">Trehalose-6-phosphate synthase</fullName>
        <ecNumber evidence="4 9">2.4.1.15</ecNumber>
    </recommendedName>
    <alternativeName>
        <fullName evidence="9">Osmoregulatory trehalose synthesis protein A</fullName>
    </alternativeName>
    <alternativeName>
        <fullName evidence="9">UDP-glucose-glucosephosphate glucosyltransferase</fullName>
    </alternativeName>
</protein>
<keyword evidence="6 9" id="KW-0328">Glycosyltransferase</keyword>
<dbReference type="InterPro" id="IPR012766">
    <property type="entry name" value="Trehalose_OtsA"/>
</dbReference>
<dbReference type="Gene3D" id="3.40.50.2000">
    <property type="entry name" value="Glycogen Phosphorylase B"/>
    <property type="match status" value="2"/>
</dbReference>
<evidence type="ECO:0000256" key="7">
    <source>
        <dbReference type="ARBA" id="ARBA00022679"/>
    </source>
</evidence>
<comment type="catalytic activity">
    <reaction evidence="8 9">
        <text>D-glucose 6-phosphate + UDP-alpha-D-glucose = alpha,alpha-trehalose 6-phosphate + UDP + H(+)</text>
        <dbReference type="Rhea" id="RHEA:18889"/>
        <dbReference type="ChEBI" id="CHEBI:15378"/>
        <dbReference type="ChEBI" id="CHEBI:58223"/>
        <dbReference type="ChEBI" id="CHEBI:58429"/>
        <dbReference type="ChEBI" id="CHEBI:58885"/>
        <dbReference type="ChEBI" id="CHEBI:61548"/>
        <dbReference type="EC" id="2.4.1.15"/>
    </reaction>
</comment>
<evidence type="ECO:0000313" key="10">
    <source>
        <dbReference type="EMBL" id="CDZ95952.1"/>
    </source>
</evidence>
<dbReference type="GO" id="GO:0003825">
    <property type="term" value="F:alpha,alpha-trehalose-phosphate synthase (UDP-forming) activity"/>
    <property type="evidence" value="ECO:0007669"/>
    <property type="project" value="UniProtKB-UniRule"/>
</dbReference>
<dbReference type="PANTHER" id="PTHR10788:SF106">
    <property type="entry name" value="BCDNA.GH08860"/>
    <property type="match status" value="1"/>
</dbReference>
<dbReference type="RefSeq" id="WP_037026173.1">
    <property type="nucleotide sequence ID" value="NZ_CCSF01000001.1"/>
</dbReference>
<dbReference type="GO" id="GO:0005992">
    <property type="term" value="P:trehalose biosynthetic process"/>
    <property type="evidence" value="ECO:0007669"/>
    <property type="project" value="UniProtKB-UniRule"/>
</dbReference>
<dbReference type="UniPathway" id="UPA00299"/>
<sequence length="469" mass="53802">MSRLIVVSNRVAPIKPGKVAAGGLAVGVYDALRQSGGIWFGWSGEVSSTPQTNTETVGEITYVTMGLTRQDYDQYYRGFSNATLWPIFHYRIDLARYNRQEYDGYRRVNGMLAAQLKPLLKPDDIIWVHDYHLIPFAEECRRLGIRNRIGFFLHIPFPPPEILTVIPPHNDLLKTLCFYDLIGFQTETDRLAFQDYMTREVRGILEKDGSLTAYGQNFRAGVYPIGVVPDEIQELAESSQRRRRPMRRITDVERKKIISVDRLDYSKGLVERFKAYEALFDRFPEHRRGVEFIQIAPTSRSDVKTYQHIRQQLESEAGHINGRLSDLDWTPLHYLNKSHDRRVLTGLFRDADIGFVTPLRDGMNLVAKEYVASQDPDDPGVLVLSRFAGAAHELTSALIVNPYDCIGMAEALDRALRMPLAERRDRYEHMMSIIRSADLDAWRDTFLRDLRAFSSRPKAQVQASPLFSV</sequence>